<evidence type="ECO:0000313" key="2">
    <source>
        <dbReference type="EMBL" id="SEN88210.1"/>
    </source>
</evidence>
<feature type="region of interest" description="Disordered" evidence="1">
    <location>
        <begin position="1"/>
        <end position="37"/>
    </location>
</feature>
<gene>
    <name evidence="2" type="ORF">SAMN04488011_107110</name>
</gene>
<dbReference type="RefSeq" id="WP_091846226.1">
    <property type="nucleotide sequence ID" value="NZ_FOCM01000007.1"/>
</dbReference>
<feature type="compositionally biased region" description="Basic and acidic residues" evidence="1">
    <location>
        <begin position="1"/>
        <end position="10"/>
    </location>
</feature>
<evidence type="ECO:0000256" key="1">
    <source>
        <dbReference type="SAM" id="MobiDB-lite"/>
    </source>
</evidence>
<name>A0A1H8K5D2_9RHOB</name>
<evidence type="ECO:0008006" key="4">
    <source>
        <dbReference type="Google" id="ProtNLM"/>
    </source>
</evidence>
<dbReference type="EMBL" id="FOCM01000007">
    <property type="protein sequence ID" value="SEN88210.1"/>
    <property type="molecule type" value="Genomic_DNA"/>
</dbReference>
<accession>A0A1H8K5D2</accession>
<evidence type="ECO:0000313" key="3">
    <source>
        <dbReference type="Proteomes" id="UP000199372"/>
    </source>
</evidence>
<reference evidence="3" key="1">
    <citation type="submission" date="2016-10" db="EMBL/GenBank/DDBJ databases">
        <authorList>
            <person name="Varghese N."/>
            <person name="Submissions S."/>
        </authorList>
    </citation>
    <scope>NUCLEOTIDE SEQUENCE [LARGE SCALE GENOMIC DNA]</scope>
    <source>
        <strain evidence="3">DSM 26893</strain>
    </source>
</reference>
<dbReference type="AlphaFoldDB" id="A0A1H8K5D2"/>
<sequence length="72" mass="7713">MSDDQKKHSPMDVASFPVGGAVESGENPHGNEPMSEVQAAQLRELCEKKGEAFDATLTQDQADARIAALKDN</sequence>
<keyword evidence="3" id="KW-1185">Reference proteome</keyword>
<protein>
    <recommendedName>
        <fullName evidence="4">DUF3072 domain-containing protein</fullName>
    </recommendedName>
</protein>
<dbReference type="Proteomes" id="UP000199372">
    <property type="component" value="Unassembled WGS sequence"/>
</dbReference>
<dbReference type="OrthoDB" id="7871968at2"/>
<proteinExistence type="predicted"/>
<organism evidence="2 3">
    <name type="scientific">Palleronia pelagia</name>
    <dbReference type="NCBI Taxonomy" id="387096"/>
    <lineage>
        <taxon>Bacteria</taxon>
        <taxon>Pseudomonadati</taxon>
        <taxon>Pseudomonadota</taxon>
        <taxon>Alphaproteobacteria</taxon>
        <taxon>Rhodobacterales</taxon>
        <taxon>Roseobacteraceae</taxon>
        <taxon>Palleronia</taxon>
    </lineage>
</organism>